<feature type="chain" id="PRO_5026206822" evidence="1">
    <location>
        <begin position="28"/>
        <end position="166"/>
    </location>
</feature>
<dbReference type="Pfam" id="PF00419">
    <property type="entry name" value="Fimbrial"/>
    <property type="match status" value="1"/>
</dbReference>
<name>A0A6I6H0D3_9PSED</name>
<keyword evidence="1" id="KW-0732">Signal</keyword>
<evidence type="ECO:0000313" key="3">
    <source>
        <dbReference type="EMBL" id="QGW77686.1"/>
    </source>
</evidence>
<dbReference type="GO" id="GO:0009289">
    <property type="term" value="C:pilus"/>
    <property type="evidence" value="ECO:0007669"/>
    <property type="project" value="InterPro"/>
</dbReference>
<organism evidence="3 4">
    <name type="scientific">Pseudomonas alkylphenolica</name>
    <dbReference type="NCBI Taxonomy" id="237609"/>
    <lineage>
        <taxon>Bacteria</taxon>
        <taxon>Pseudomonadati</taxon>
        <taxon>Pseudomonadota</taxon>
        <taxon>Gammaproteobacteria</taxon>
        <taxon>Pseudomonadales</taxon>
        <taxon>Pseudomonadaceae</taxon>
        <taxon>Pseudomonas</taxon>
    </lineage>
</organism>
<keyword evidence="4" id="KW-1185">Reference proteome</keyword>
<evidence type="ECO:0000256" key="1">
    <source>
        <dbReference type="SAM" id="SignalP"/>
    </source>
</evidence>
<evidence type="ECO:0000259" key="2">
    <source>
        <dbReference type="Pfam" id="PF00419"/>
    </source>
</evidence>
<reference evidence="3" key="1">
    <citation type="submission" date="2019-12" db="EMBL/GenBank/DDBJ databases">
        <title>Hybrid Genome Assemblies of two High G+C Isolates from Undergraduate Microbiology Courses.</title>
        <authorList>
            <person name="Ne Ville C.J."/>
            <person name="Enright D."/>
            <person name="Hernandez I."/>
            <person name="Dodsworth J."/>
            <person name="Orwin P.M."/>
        </authorList>
    </citation>
    <scope>NUCLEOTIDE SEQUENCE [LARGE SCALE GENOMIC DNA]</scope>
    <source>
        <strain evidence="3">Neo</strain>
    </source>
</reference>
<dbReference type="AlphaFoldDB" id="A0A6I6H0D3"/>
<dbReference type="InterPro" id="IPR000259">
    <property type="entry name" value="Adhesion_dom_fimbrial"/>
</dbReference>
<sequence length="166" mass="18062">MTEAPAMTVARRALLATLLGWASMTQANEQMVVTIKGVVYAAIPCVINRNAPISGPFGDVQTAGIDGNYKTITLEYALDCSRSASNELRMQVRGDSAFDPALLRVREHDNLGIALIKDGHRLAVNTWADFDTRKQPVLQAVLVKRENSEIKAGAFNASATLVVDYR</sequence>
<dbReference type="InterPro" id="IPR036937">
    <property type="entry name" value="Adhesion_dom_fimbrial_sf"/>
</dbReference>
<dbReference type="Proteomes" id="UP000426235">
    <property type="component" value="Chromosome"/>
</dbReference>
<evidence type="ECO:0000313" key="4">
    <source>
        <dbReference type="Proteomes" id="UP000426235"/>
    </source>
</evidence>
<dbReference type="SUPFAM" id="SSF49401">
    <property type="entry name" value="Bacterial adhesins"/>
    <property type="match status" value="1"/>
</dbReference>
<protein>
    <submittedName>
        <fullName evidence="3">Fimbrial protein</fullName>
    </submittedName>
</protein>
<proteinExistence type="predicted"/>
<gene>
    <name evidence="3" type="ORF">GPJ81_13635</name>
</gene>
<dbReference type="GO" id="GO:0007155">
    <property type="term" value="P:cell adhesion"/>
    <property type="evidence" value="ECO:0007669"/>
    <property type="project" value="InterPro"/>
</dbReference>
<feature type="domain" description="Fimbrial-type adhesion" evidence="2">
    <location>
        <begin position="34"/>
        <end position="165"/>
    </location>
</feature>
<dbReference type="Gene3D" id="2.60.40.1090">
    <property type="entry name" value="Fimbrial-type adhesion domain"/>
    <property type="match status" value="1"/>
</dbReference>
<dbReference type="InterPro" id="IPR008966">
    <property type="entry name" value="Adhesion_dom_sf"/>
</dbReference>
<feature type="signal peptide" evidence="1">
    <location>
        <begin position="1"/>
        <end position="27"/>
    </location>
</feature>
<accession>A0A6I6H0D3</accession>
<dbReference type="EMBL" id="CP046621">
    <property type="protein sequence ID" value="QGW77686.1"/>
    <property type="molecule type" value="Genomic_DNA"/>
</dbReference>